<dbReference type="AlphaFoldDB" id="A0A9P6PKA9"/>
<protein>
    <recommendedName>
        <fullName evidence="4">Crinkler effector protein N-terminal domain-containing protein</fullName>
    </recommendedName>
</protein>
<organism evidence="5 6">
    <name type="scientific">Mortierella polycephala</name>
    <dbReference type="NCBI Taxonomy" id="41804"/>
    <lineage>
        <taxon>Eukaryota</taxon>
        <taxon>Fungi</taxon>
        <taxon>Fungi incertae sedis</taxon>
        <taxon>Mucoromycota</taxon>
        <taxon>Mortierellomycotina</taxon>
        <taxon>Mortierellomycetes</taxon>
        <taxon>Mortierellales</taxon>
        <taxon>Mortierellaceae</taxon>
        <taxon>Mortierella</taxon>
    </lineage>
</organism>
<dbReference type="GO" id="GO:0005576">
    <property type="term" value="C:extracellular region"/>
    <property type="evidence" value="ECO:0007669"/>
    <property type="project" value="UniProtKB-SubCell"/>
</dbReference>
<feature type="non-terminal residue" evidence="5">
    <location>
        <position position="103"/>
    </location>
</feature>
<evidence type="ECO:0000259" key="4">
    <source>
        <dbReference type="Pfam" id="PF20147"/>
    </source>
</evidence>
<dbReference type="EMBL" id="JAAAJA010001992">
    <property type="protein sequence ID" value="KAG0244616.1"/>
    <property type="molecule type" value="Genomic_DNA"/>
</dbReference>
<reference evidence="5" key="1">
    <citation type="journal article" date="2020" name="Fungal Divers.">
        <title>Resolving the Mortierellaceae phylogeny through synthesis of multi-gene phylogenetics and phylogenomics.</title>
        <authorList>
            <person name="Vandepol N."/>
            <person name="Liber J."/>
            <person name="Desiro A."/>
            <person name="Na H."/>
            <person name="Kennedy M."/>
            <person name="Barry K."/>
            <person name="Grigoriev I.V."/>
            <person name="Miller A.N."/>
            <person name="O'Donnell K."/>
            <person name="Stajich J.E."/>
            <person name="Bonito G."/>
        </authorList>
    </citation>
    <scope>NUCLEOTIDE SEQUENCE</scope>
    <source>
        <strain evidence="5">KOD948</strain>
    </source>
</reference>
<proteinExistence type="predicted"/>
<evidence type="ECO:0000313" key="6">
    <source>
        <dbReference type="Proteomes" id="UP000726737"/>
    </source>
</evidence>
<keyword evidence="3" id="KW-0964">Secreted</keyword>
<evidence type="ECO:0000256" key="3">
    <source>
        <dbReference type="ARBA" id="ARBA00022525"/>
    </source>
</evidence>
<comment type="caution">
    <text evidence="5">The sequence shown here is derived from an EMBL/GenBank/DDBJ whole genome shotgun (WGS) entry which is preliminary data.</text>
</comment>
<dbReference type="InterPro" id="IPR045379">
    <property type="entry name" value="Crinkler_N"/>
</dbReference>
<accession>A0A9P6PKA9</accession>
<dbReference type="GO" id="GO:0043657">
    <property type="term" value="C:host cell"/>
    <property type="evidence" value="ECO:0007669"/>
    <property type="project" value="UniProtKB-SubCell"/>
</dbReference>
<dbReference type="Proteomes" id="UP000726737">
    <property type="component" value="Unassembled WGS sequence"/>
</dbReference>
<comment type="subcellular location">
    <subcellularLocation>
        <location evidence="1">Host cell</location>
    </subcellularLocation>
    <subcellularLocation>
        <location evidence="2">Secreted</location>
    </subcellularLocation>
</comment>
<name>A0A9P6PKA9_9FUNG</name>
<sequence length="103" mass="11557">MTDNHLTLFCLVDGELTPFPVEIASTKTIGGLKDAIKTKKANHFQDVDADELTLWRVSIPVVPKKERKEISLADVPSKEELDETDDLSDVFEETPPKKTIHII</sequence>
<evidence type="ECO:0000256" key="1">
    <source>
        <dbReference type="ARBA" id="ARBA00004340"/>
    </source>
</evidence>
<gene>
    <name evidence="5" type="ORF">BG011_002889</name>
</gene>
<keyword evidence="6" id="KW-1185">Reference proteome</keyword>
<dbReference type="OrthoDB" id="2304312at2759"/>
<dbReference type="Pfam" id="PF20147">
    <property type="entry name" value="Crinkler"/>
    <property type="match status" value="1"/>
</dbReference>
<feature type="domain" description="Crinkler effector protein N-terminal" evidence="4">
    <location>
        <begin position="6"/>
        <end position="103"/>
    </location>
</feature>
<evidence type="ECO:0000256" key="2">
    <source>
        <dbReference type="ARBA" id="ARBA00004613"/>
    </source>
</evidence>
<evidence type="ECO:0000313" key="5">
    <source>
        <dbReference type="EMBL" id="KAG0244616.1"/>
    </source>
</evidence>